<proteinExistence type="inferred from homology"/>
<reference evidence="5" key="1">
    <citation type="submission" date="2023-10" db="EMBL/GenBank/DDBJ databases">
        <title>Genome assembly of Pristionchus species.</title>
        <authorList>
            <person name="Yoshida K."/>
            <person name="Sommer R.J."/>
        </authorList>
    </citation>
    <scope>NUCLEOTIDE SEQUENCE</scope>
    <source>
        <strain evidence="5">RS5133</strain>
    </source>
</reference>
<dbReference type="InterPro" id="IPR004978">
    <property type="entry name" value="Stanniocalcin"/>
</dbReference>
<evidence type="ECO:0000313" key="6">
    <source>
        <dbReference type="Proteomes" id="UP001432322"/>
    </source>
</evidence>
<feature type="non-terminal residue" evidence="5">
    <location>
        <position position="1"/>
    </location>
</feature>
<dbReference type="EMBL" id="BTSY01000004">
    <property type="protein sequence ID" value="GMT25190.1"/>
    <property type="molecule type" value="Genomic_DNA"/>
</dbReference>
<protein>
    <submittedName>
        <fullName evidence="5">Uncharacterized protein</fullName>
    </submittedName>
</protein>
<comment type="similarity">
    <text evidence="1">Belongs to the stanniocalcin family.</text>
</comment>
<evidence type="ECO:0000256" key="2">
    <source>
        <dbReference type="ARBA" id="ARBA00011748"/>
    </source>
</evidence>
<dbReference type="PANTHER" id="PTHR11245:SF6">
    <property type="entry name" value="DUF19 DOMAIN-CONTAINING PROTEIN"/>
    <property type="match status" value="1"/>
</dbReference>
<sequence length="85" mass="9524">LDEMTPCGSDGYAKGYGLPLCNAFVNNISDRDFDAVGRRFLNCTRECLAKYVRDVLIADHETNCTAIEMKAFDSHVPCYDRCGFC</sequence>
<dbReference type="GO" id="GO:0005615">
    <property type="term" value="C:extracellular space"/>
    <property type="evidence" value="ECO:0007669"/>
    <property type="project" value="TreeGrafter"/>
</dbReference>
<feature type="non-terminal residue" evidence="5">
    <location>
        <position position="85"/>
    </location>
</feature>
<dbReference type="GO" id="GO:0006874">
    <property type="term" value="P:intracellular calcium ion homeostasis"/>
    <property type="evidence" value="ECO:0007669"/>
    <property type="project" value="TreeGrafter"/>
</dbReference>
<dbReference type="Proteomes" id="UP001432322">
    <property type="component" value="Unassembled WGS sequence"/>
</dbReference>
<evidence type="ECO:0000256" key="4">
    <source>
        <dbReference type="ARBA" id="ARBA00023157"/>
    </source>
</evidence>
<evidence type="ECO:0000313" key="5">
    <source>
        <dbReference type="EMBL" id="GMT25190.1"/>
    </source>
</evidence>
<comment type="caution">
    <text evidence="5">The sequence shown here is derived from an EMBL/GenBank/DDBJ whole genome shotgun (WGS) entry which is preliminary data.</text>
</comment>
<dbReference type="PANTHER" id="PTHR11245">
    <property type="entry name" value="STANNIOCALCIN"/>
    <property type="match status" value="1"/>
</dbReference>
<name>A0AAV5W052_9BILA</name>
<organism evidence="5 6">
    <name type="scientific">Pristionchus fissidentatus</name>
    <dbReference type="NCBI Taxonomy" id="1538716"/>
    <lineage>
        <taxon>Eukaryota</taxon>
        <taxon>Metazoa</taxon>
        <taxon>Ecdysozoa</taxon>
        <taxon>Nematoda</taxon>
        <taxon>Chromadorea</taxon>
        <taxon>Rhabditida</taxon>
        <taxon>Rhabditina</taxon>
        <taxon>Diplogasteromorpha</taxon>
        <taxon>Diplogasteroidea</taxon>
        <taxon>Neodiplogasteridae</taxon>
        <taxon>Pristionchus</taxon>
    </lineage>
</organism>
<keyword evidence="4" id="KW-1015">Disulfide bond</keyword>
<dbReference type="GO" id="GO:0005179">
    <property type="term" value="F:hormone activity"/>
    <property type="evidence" value="ECO:0007669"/>
    <property type="project" value="UniProtKB-KW"/>
</dbReference>
<accession>A0AAV5W052</accession>
<evidence type="ECO:0000256" key="3">
    <source>
        <dbReference type="ARBA" id="ARBA00022702"/>
    </source>
</evidence>
<dbReference type="AlphaFoldDB" id="A0AAV5W052"/>
<gene>
    <name evidence="5" type="ORF">PFISCL1PPCAC_16487</name>
</gene>
<keyword evidence="6" id="KW-1185">Reference proteome</keyword>
<comment type="subunit">
    <text evidence="2">Homodimer; disulfide-linked.</text>
</comment>
<keyword evidence="3" id="KW-0372">Hormone</keyword>
<evidence type="ECO:0000256" key="1">
    <source>
        <dbReference type="ARBA" id="ARBA00008693"/>
    </source>
</evidence>